<feature type="domain" description="Ig-like" evidence="3">
    <location>
        <begin position="225"/>
        <end position="327"/>
    </location>
</feature>
<dbReference type="Proteomes" id="UP000826234">
    <property type="component" value="Unassembled WGS sequence"/>
</dbReference>
<dbReference type="InterPro" id="IPR050380">
    <property type="entry name" value="Immune_Resp_Modulators"/>
</dbReference>
<feature type="domain" description="Ig-like" evidence="3">
    <location>
        <begin position="1062"/>
        <end position="1162"/>
    </location>
</feature>
<feature type="domain" description="Ig-like" evidence="3">
    <location>
        <begin position="763"/>
        <end position="854"/>
    </location>
</feature>
<dbReference type="PROSITE" id="PS50835">
    <property type="entry name" value="IG_LIKE"/>
    <property type="match status" value="13"/>
</dbReference>
<comment type="caution">
    <text evidence="4">The sequence shown here is derived from an EMBL/GenBank/DDBJ whole genome shotgun (WGS) entry which is preliminary data.</text>
</comment>
<evidence type="ECO:0000313" key="5">
    <source>
        <dbReference type="Proteomes" id="UP000826234"/>
    </source>
</evidence>
<name>A0ABQ7T961_PHRPL</name>
<feature type="domain" description="Ig-like" evidence="3">
    <location>
        <begin position="1286"/>
        <end position="1363"/>
    </location>
</feature>
<evidence type="ECO:0000256" key="1">
    <source>
        <dbReference type="ARBA" id="ARBA00023319"/>
    </source>
</evidence>
<feature type="transmembrane region" description="Helical" evidence="2">
    <location>
        <begin position="1468"/>
        <end position="1488"/>
    </location>
</feature>
<feature type="domain" description="Ig-like" evidence="3">
    <location>
        <begin position="12"/>
        <end position="107"/>
    </location>
</feature>
<dbReference type="SUPFAM" id="SSF48726">
    <property type="entry name" value="Immunoglobulin"/>
    <property type="match status" value="13"/>
</dbReference>
<dbReference type="InterPro" id="IPR007110">
    <property type="entry name" value="Ig-like_dom"/>
</dbReference>
<feature type="domain" description="Ig-like" evidence="3">
    <location>
        <begin position="117"/>
        <end position="215"/>
    </location>
</feature>
<keyword evidence="1" id="KW-0393">Immunoglobulin domain</keyword>
<evidence type="ECO:0000313" key="4">
    <source>
        <dbReference type="EMBL" id="KAH0626199.1"/>
    </source>
</evidence>
<evidence type="ECO:0000259" key="3">
    <source>
        <dbReference type="PROSITE" id="PS50835"/>
    </source>
</evidence>
<feature type="domain" description="Ig-like" evidence="3">
    <location>
        <begin position="1381"/>
        <end position="1456"/>
    </location>
</feature>
<dbReference type="InterPro" id="IPR013783">
    <property type="entry name" value="Ig-like_fold"/>
</dbReference>
<sequence>MVTVSSASPSAPTLFPLIPPSGSFPDSGPVTIGCLAKDFLPDSIAFSWNNQNNVSLDASSFKRFPSIWGTSGTFMASSQASVSVNDWRNRYPFYCKADHEIGNKVIRVIAYKPAYCPNKMAVRAPPIKAFSSSYLNATITCDAVELSKQQTTLRWLRNGEPWDSGVTTTKPVLNSQSNCYSMRSNLVVTRRDWLADVKFSCYVQNADSDNILNISKNDDCPNTGPQVDTIAPTYADIYQTSSAKLICRISNIPYDQDLSELNVTWTQGSNHKTLETVFDQPIDQENGMQSIDATATICAADWKSGQTFICKVSFPGLLPKPVEKRLKKENGGTLYPPSVYVLPPPSDQLALRELATLTCLVKGFYPRDIFVQWLHNNRPVSALQYFTSQPSQESKQPEKYFVYSMLNINEQDWSAGDTYTCVVGHETLPYNTTQKTVDKNTEESDPHVLSKAYLDGIVDTEDDEELQNISSILSTFIILFLVSLFYSATVTVIKNGKASYSTSKITVPFSEFSAKSYRCRVNRGTDSQVDSPSAVISYKDCIWENPKPVQVYILTPNCGVQESSLELVCLLRSLGPGKASVEWLRNGEVVPKRVEVELTADEDQGSYSSFVRWNISKQSWDKGDFYTCKVTRPPNSQNITMYNTSKCQDTIKPSVAISQASLDISLKSAMALILICDVSGFSPKELSISWKKNDIPMNEKLYDNAMATATGDVYTTYSILKIGRDEAGGKGGSYSCVVHHSSTDEPITATENIPIDLFEPKAPTVELLQSIDRKKKTMVLKCIASNYRPKKLSILWKGGPQNKSETFVEQNMANGTYWASSQFKIPLSQWQDVESNTCEVVHKETNSTVVKKTSRKGLGNKSSITLLCSIHGFSPEKIQVTWEVGGKAQQVPKLEIYQQNGNRFYTGSNLTVPLKEWNKLHEYTCKVTQAEANNIQTAKISKCTACKDSIPPPSLYLLKPPLEMLVTQKKALLTCLVVGYELDHAVLTWMVNDLNHTKDARTGNIKSHTNYTQSLESHLNITSQVWDSGSKIQCMISHPCALFPDMNSNIKKCKDSNHIKEPSLSLVIPSATQLTQPTNQAVAWLACMISGFSPAEILVRWKKKNSTIDTSEYITGPPVAEAQSPTFTTQSILKVPASEWESRALYTCMVGHESLTGWKNISRNLYDFLEPASPQVMAFHTSEDREGQKLVCFASNFYPKNIDIQWHVKGHHRNCSSDASSLVLLANGRFQKSCHLVLSEEEWRMSEIYTCTVNHSSTTTLIKKNLYSSGMASTLSNETAIKMQLPSFEELFKNKSAALSCMAPHKNTTTNATFTWAMDGDPVNTNTTTTKDLKEANSTSWIYGQLWVNLTEWRDTTEFTCSIPGGLTETKSRWNGTLKPPKVYLQHQSSSEDLNTTLLCMAKDFYPGEIFLEWKEENKEMTLKGYDVHGLKYSWDCAIMGAALCDVRNENEDEYSELEEANSVWNKVSTFMVLFVVALFYGGLVTFIKVK</sequence>
<dbReference type="PANTHER" id="PTHR23411">
    <property type="entry name" value="TAPASIN"/>
    <property type="match status" value="1"/>
</dbReference>
<proteinExistence type="predicted"/>
<dbReference type="CDD" id="cd05768">
    <property type="entry name" value="IgC1_CH3_IgAGD_CH4_IgAEM"/>
    <property type="match status" value="1"/>
</dbReference>
<dbReference type="PROSITE" id="PS00290">
    <property type="entry name" value="IG_MHC"/>
    <property type="match status" value="4"/>
</dbReference>
<accession>A0ABQ7T961</accession>
<feature type="domain" description="Ig-like" evidence="3">
    <location>
        <begin position="546"/>
        <end position="640"/>
    </location>
</feature>
<feature type="domain" description="Ig-like" evidence="3">
    <location>
        <begin position="337"/>
        <end position="438"/>
    </location>
</feature>
<dbReference type="InterPro" id="IPR036179">
    <property type="entry name" value="Ig-like_dom_sf"/>
</dbReference>
<feature type="domain" description="Ig-like" evidence="3">
    <location>
        <begin position="859"/>
        <end position="941"/>
    </location>
</feature>
<dbReference type="EMBL" id="JAIPUX010000521">
    <property type="protein sequence ID" value="KAH0626199.1"/>
    <property type="molecule type" value="Genomic_DNA"/>
</dbReference>
<dbReference type="CDD" id="cd00098">
    <property type="entry name" value="IgC1"/>
    <property type="match status" value="4"/>
</dbReference>
<dbReference type="InterPro" id="IPR003006">
    <property type="entry name" value="Ig/MHC_CS"/>
</dbReference>
<keyword evidence="2" id="KW-0472">Membrane</keyword>
<reference evidence="4 5" key="1">
    <citation type="journal article" date="2022" name="Gigascience">
        <title>A chromosome-level genome assembly and annotation of the desert horned lizard, Phrynosoma platyrhinos, provides insight into chromosomal rearrangements among reptiles.</title>
        <authorList>
            <person name="Koochekian N."/>
            <person name="Ascanio A."/>
            <person name="Farleigh K."/>
            <person name="Card D.C."/>
            <person name="Schield D.R."/>
            <person name="Castoe T.A."/>
            <person name="Jezkova T."/>
        </authorList>
    </citation>
    <scope>NUCLEOTIDE SEQUENCE [LARGE SCALE GENOMIC DNA]</scope>
    <source>
        <strain evidence="4">NK-2021</strain>
    </source>
</reference>
<feature type="domain" description="Ig-like" evidence="3">
    <location>
        <begin position="1174"/>
        <end position="1267"/>
    </location>
</feature>
<evidence type="ECO:0000256" key="2">
    <source>
        <dbReference type="SAM" id="Phobius"/>
    </source>
</evidence>
<keyword evidence="5" id="KW-1185">Reference proteome</keyword>
<keyword evidence="2" id="KW-0812">Transmembrane</keyword>
<dbReference type="Gene3D" id="2.60.40.10">
    <property type="entry name" value="Immunoglobulins"/>
    <property type="match status" value="13"/>
</dbReference>
<dbReference type="Pfam" id="PF07654">
    <property type="entry name" value="C1-set"/>
    <property type="match status" value="13"/>
</dbReference>
<feature type="domain" description="Ig-like" evidence="3">
    <location>
        <begin position="653"/>
        <end position="748"/>
    </location>
</feature>
<protein>
    <recommendedName>
        <fullName evidence="3">Ig-like domain-containing protein</fullName>
    </recommendedName>
</protein>
<gene>
    <name evidence="4" type="ORF">JD844_001034</name>
</gene>
<feature type="domain" description="Ig-like" evidence="3">
    <location>
        <begin position="953"/>
        <end position="1038"/>
    </location>
</feature>
<dbReference type="SMART" id="SM00407">
    <property type="entry name" value="IGc1"/>
    <property type="match status" value="11"/>
</dbReference>
<dbReference type="InterPro" id="IPR003597">
    <property type="entry name" value="Ig_C1-set"/>
</dbReference>
<keyword evidence="2" id="KW-1133">Transmembrane helix</keyword>
<organism evidence="4 5">
    <name type="scientific">Phrynosoma platyrhinos</name>
    <name type="common">Desert horned lizard</name>
    <dbReference type="NCBI Taxonomy" id="52577"/>
    <lineage>
        <taxon>Eukaryota</taxon>
        <taxon>Metazoa</taxon>
        <taxon>Chordata</taxon>
        <taxon>Craniata</taxon>
        <taxon>Vertebrata</taxon>
        <taxon>Euteleostomi</taxon>
        <taxon>Lepidosauria</taxon>
        <taxon>Squamata</taxon>
        <taxon>Bifurcata</taxon>
        <taxon>Unidentata</taxon>
        <taxon>Episquamata</taxon>
        <taxon>Toxicofera</taxon>
        <taxon>Iguania</taxon>
        <taxon>Phrynosomatidae</taxon>
        <taxon>Phrynosomatinae</taxon>
        <taxon>Phrynosoma</taxon>
    </lineage>
</organism>